<name>A0ABN9QVB9_9DINO</name>
<feature type="non-terminal residue" evidence="2">
    <location>
        <position position="447"/>
    </location>
</feature>
<evidence type="ECO:0000313" key="2">
    <source>
        <dbReference type="EMBL" id="CAK0809075.1"/>
    </source>
</evidence>
<accession>A0ABN9QVB9</accession>
<dbReference type="EMBL" id="CAUYUJ010004311">
    <property type="protein sequence ID" value="CAK0809075.1"/>
    <property type="molecule type" value="Genomic_DNA"/>
</dbReference>
<feature type="region of interest" description="Disordered" evidence="1">
    <location>
        <begin position="214"/>
        <end position="292"/>
    </location>
</feature>
<gene>
    <name evidence="2" type="ORF">PCOR1329_LOCUS14417</name>
</gene>
<feature type="compositionally biased region" description="Low complexity" evidence="1">
    <location>
        <begin position="413"/>
        <end position="428"/>
    </location>
</feature>
<feature type="region of interest" description="Disordered" evidence="1">
    <location>
        <begin position="359"/>
        <end position="447"/>
    </location>
</feature>
<sequence length="447" mass="49191">FFLDRRPGPLRRRLRRRPPVARRPKTSARSAKSLCSGRSFFFCHRRGHPQPPDPLPRPAGQQRVRTGLHPPDPGPPLEHRGPAREGHLGGSHPKRPSASELARFLRRHPNASVITEDMQNATLEGYERQLSLPQDSKYALLMALHPRLGATSPASALGTLDEEARRGVLQTIFDFVECADAGRAKCLVVCHWPPGIRMDAVRDVVWSHIDISRKWRPPRGSAAPGGPPRAAAAEDSPSEGEQERPEGGPSSDEEQRRGSDEAAGSGSGAPRPRREAASQEKGRQPTAGPQWVILDLTTDSIVSTAEAPDISARLKEMVDRMKRHSNGSRTGLRAKEQLLLVPHFPSRALLLLKYAADRDEMSGATSSPKRERAPPKRSQMEAIFGLRGQRWRRAAAAGRQEGRGRGRRRFRPARLPASRGRRSPGTARPSRRAARAASAARERRAGA</sequence>
<organism evidence="2 3">
    <name type="scientific">Prorocentrum cordatum</name>
    <dbReference type="NCBI Taxonomy" id="2364126"/>
    <lineage>
        <taxon>Eukaryota</taxon>
        <taxon>Sar</taxon>
        <taxon>Alveolata</taxon>
        <taxon>Dinophyceae</taxon>
        <taxon>Prorocentrales</taxon>
        <taxon>Prorocentraceae</taxon>
        <taxon>Prorocentrum</taxon>
    </lineage>
</organism>
<feature type="compositionally biased region" description="Basic and acidic residues" evidence="1">
    <location>
        <begin position="272"/>
        <end position="283"/>
    </location>
</feature>
<feature type="region of interest" description="Disordered" evidence="1">
    <location>
        <begin position="1"/>
        <end position="98"/>
    </location>
</feature>
<evidence type="ECO:0000256" key="1">
    <source>
        <dbReference type="SAM" id="MobiDB-lite"/>
    </source>
</evidence>
<proteinExistence type="predicted"/>
<feature type="compositionally biased region" description="Basic residues" evidence="1">
    <location>
        <begin position="8"/>
        <end position="26"/>
    </location>
</feature>
<comment type="caution">
    <text evidence="2">The sequence shown here is derived from an EMBL/GenBank/DDBJ whole genome shotgun (WGS) entry which is preliminary data.</text>
</comment>
<keyword evidence="3" id="KW-1185">Reference proteome</keyword>
<feature type="non-terminal residue" evidence="2">
    <location>
        <position position="1"/>
    </location>
</feature>
<evidence type="ECO:0000313" key="3">
    <source>
        <dbReference type="Proteomes" id="UP001189429"/>
    </source>
</evidence>
<feature type="compositionally biased region" description="Low complexity" evidence="1">
    <location>
        <begin position="218"/>
        <end position="233"/>
    </location>
</feature>
<reference evidence="2" key="1">
    <citation type="submission" date="2023-10" db="EMBL/GenBank/DDBJ databases">
        <authorList>
            <person name="Chen Y."/>
            <person name="Shah S."/>
            <person name="Dougan E. K."/>
            <person name="Thang M."/>
            <person name="Chan C."/>
        </authorList>
    </citation>
    <scope>NUCLEOTIDE SEQUENCE [LARGE SCALE GENOMIC DNA]</scope>
</reference>
<feature type="compositionally biased region" description="Basic and acidic residues" evidence="1">
    <location>
        <begin position="77"/>
        <end position="87"/>
    </location>
</feature>
<dbReference type="Proteomes" id="UP001189429">
    <property type="component" value="Unassembled WGS sequence"/>
</dbReference>
<protein>
    <submittedName>
        <fullName evidence="2">Uncharacterized protein</fullName>
    </submittedName>
</protein>